<dbReference type="AlphaFoldDB" id="C4ZBB1"/>
<keyword evidence="1" id="KW-0812">Transmembrane</keyword>
<sequence length="41" mass="5092">MFFVDFTAYFYSHSPFFLFIFVITKNFRAKIEPLQKYRFSP</sequence>
<dbReference type="Proteomes" id="UP000001477">
    <property type="component" value="Chromosome"/>
</dbReference>
<organism evidence="2 3">
    <name type="scientific">Agathobacter rectalis (strain ATCC 33656 / DSM 3377 / JCM 17463 / KCTC 5835 / VPI 0990)</name>
    <name type="common">Eubacterium rectale</name>
    <dbReference type="NCBI Taxonomy" id="515619"/>
    <lineage>
        <taxon>Bacteria</taxon>
        <taxon>Bacillati</taxon>
        <taxon>Bacillota</taxon>
        <taxon>Clostridia</taxon>
        <taxon>Lachnospirales</taxon>
        <taxon>Lachnospiraceae</taxon>
        <taxon>Agathobacter</taxon>
    </lineage>
</organism>
<evidence type="ECO:0000256" key="1">
    <source>
        <dbReference type="SAM" id="Phobius"/>
    </source>
</evidence>
<proteinExistence type="predicted"/>
<reference evidence="2 3" key="1">
    <citation type="journal article" date="2009" name="Proc. Natl. Acad. Sci. U.S.A.">
        <title>Characterizing a model human gut microbiota composed of members of its two dominant bacterial phyla.</title>
        <authorList>
            <person name="Mahowald M.A."/>
            <person name="Rey F.E."/>
            <person name="Seedorf H."/>
            <person name="Turnbaugh P.J."/>
            <person name="Fulton R.S."/>
            <person name="Wollam A."/>
            <person name="Shah N."/>
            <person name="Wang C."/>
            <person name="Magrini V."/>
            <person name="Wilson R.K."/>
            <person name="Cantarel B.L."/>
            <person name="Coutinho P.M."/>
            <person name="Henrissat B."/>
            <person name="Crock L.W."/>
            <person name="Russell A."/>
            <person name="Verberkmoes N.C."/>
            <person name="Hettich R.L."/>
            <person name="Gordon J.I."/>
        </authorList>
    </citation>
    <scope>NUCLEOTIDE SEQUENCE [LARGE SCALE GENOMIC DNA]</scope>
    <source>
        <strain evidence="3">ATCC 33656 / DSM 3377 / JCM 17463 / KCTC 5835 / LMG 30912 / VPI 0990</strain>
    </source>
</reference>
<dbReference type="HOGENOM" id="CLU_3270238_0_0_9"/>
<protein>
    <submittedName>
        <fullName evidence="2">Uncharacterized protein</fullName>
    </submittedName>
</protein>
<feature type="transmembrane region" description="Helical" evidence="1">
    <location>
        <begin position="6"/>
        <end position="24"/>
    </location>
</feature>
<keyword evidence="1" id="KW-1133">Transmembrane helix</keyword>
<dbReference type="KEGG" id="ere:EUBREC_0395"/>
<evidence type="ECO:0000313" key="3">
    <source>
        <dbReference type="Proteomes" id="UP000001477"/>
    </source>
</evidence>
<evidence type="ECO:0000313" key="2">
    <source>
        <dbReference type="EMBL" id="ACR74186.1"/>
    </source>
</evidence>
<dbReference type="PaxDb" id="515619-EUBREC_0395"/>
<gene>
    <name evidence="2" type="ordered locus">EUBREC_0395</name>
</gene>
<name>C4ZBB1_AGARV</name>
<accession>C4ZBB1</accession>
<dbReference type="EMBL" id="CP001107">
    <property type="protein sequence ID" value="ACR74186.1"/>
    <property type="molecule type" value="Genomic_DNA"/>
</dbReference>
<keyword evidence="1" id="KW-0472">Membrane</keyword>